<dbReference type="GO" id="GO:0004350">
    <property type="term" value="F:glutamate-5-semialdehyde dehydrogenase activity"/>
    <property type="evidence" value="ECO:0007669"/>
    <property type="project" value="TreeGrafter"/>
</dbReference>
<dbReference type="AlphaFoldDB" id="A0A2Z6PI65"/>
<dbReference type="OrthoDB" id="1696174at2759"/>
<name>A0A2Z6PI65_TRISU</name>
<protein>
    <submittedName>
        <fullName evidence="1">Uncharacterized protein</fullName>
    </submittedName>
</protein>
<dbReference type="Proteomes" id="UP000242715">
    <property type="component" value="Unassembled WGS sequence"/>
</dbReference>
<evidence type="ECO:0000313" key="1">
    <source>
        <dbReference type="EMBL" id="GAU50102.1"/>
    </source>
</evidence>
<organism evidence="1 2">
    <name type="scientific">Trifolium subterraneum</name>
    <name type="common">Subterranean clover</name>
    <dbReference type="NCBI Taxonomy" id="3900"/>
    <lineage>
        <taxon>Eukaryota</taxon>
        <taxon>Viridiplantae</taxon>
        <taxon>Streptophyta</taxon>
        <taxon>Embryophyta</taxon>
        <taxon>Tracheophyta</taxon>
        <taxon>Spermatophyta</taxon>
        <taxon>Magnoliopsida</taxon>
        <taxon>eudicotyledons</taxon>
        <taxon>Gunneridae</taxon>
        <taxon>Pentapetalae</taxon>
        <taxon>rosids</taxon>
        <taxon>fabids</taxon>
        <taxon>Fabales</taxon>
        <taxon>Fabaceae</taxon>
        <taxon>Papilionoideae</taxon>
        <taxon>50 kb inversion clade</taxon>
        <taxon>NPAAA clade</taxon>
        <taxon>Hologalegina</taxon>
        <taxon>IRL clade</taxon>
        <taxon>Trifolieae</taxon>
        <taxon>Trifolium</taxon>
    </lineage>
</organism>
<dbReference type="Gene3D" id="3.40.309.10">
    <property type="entry name" value="Aldehyde Dehydrogenase, Chain A, domain 2"/>
    <property type="match status" value="1"/>
</dbReference>
<proteinExistence type="predicted"/>
<sequence>MTLPCGEEFSFASGPTAVVARARGQVFFGSSLLGEQRPDTSVLLVNSPDGLAQGVDQSSGFRNSRGVRLRICRRVSRGSLGLYPLFPLRTKLNGIETLLVHQDLSGNGGLDELIAELKREGVQLYGGPRASTLLKIAEAKSFHLDYSSLACTIGIVDDVFAAIDHIHHHGRGTHIGARWSTGCYKGRDRLFTLSDNRLEDMKDQLRKRMFMKRKVNKFKFTLLD</sequence>
<dbReference type="EMBL" id="DF974691">
    <property type="protein sequence ID" value="GAU50102.1"/>
    <property type="molecule type" value="Genomic_DNA"/>
</dbReference>
<dbReference type="InterPro" id="IPR016163">
    <property type="entry name" value="Ald_DH_C"/>
</dbReference>
<keyword evidence="2" id="KW-1185">Reference proteome</keyword>
<reference evidence="2" key="1">
    <citation type="journal article" date="2017" name="Front. Plant Sci.">
        <title>Climate Clever Clovers: New Paradigm to Reduce the Environmental Footprint of Ruminants by Breeding Low Methanogenic Forages Utilizing Haplotype Variation.</title>
        <authorList>
            <person name="Kaur P."/>
            <person name="Appels R."/>
            <person name="Bayer P.E."/>
            <person name="Keeble-Gagnere G."/>
            <person name="Wang J."/>
            <person name="Hirakawa H."/>
            <person name="Shirasawa K."/>
            <person name="Vercoe P."/>
            <person name="Stefanova K."/>
            <person name="Durmic Z."/>
            <person name="Nichols P."/>
            <person name="Revell C."/>
            <person name="Isobe S.N."/>
            <person name="Edwards D."/>
            <person name="Erskine W."/>
        </authorList>
    </citation>
    <scope>NUCLEOTIDE SEQUENCE [LARGE SCALE GENOMIC DNA]</scope>
    <source>
        <strain evidence="2">cv. Daliak</strain>
    </source>
</reference>
<accession>A0A2Z6PI65</accession>
<evidence type="ECO:0000313" key="2">
    <source>
        <dbReference type="Proteomes" id="UP000242715"/>
    </source>
</evidence>
<dbReference type="PANTHER" id="PTHR11063:SF16">
    <property type="entry name" value="DELTA-1-PYRROLINE-5-CARBOXYLATE SYNTHASE"/>
    <property type="match status" value="1"/>
</dbReference>
<dbReference type="PANTHER" id="PTHR11063">
    <property type="entry name" value="GLUTAMATE SEMIALDEHYDE DEHYDROGENASE"/>
    <property type="match status" value="1"/>
</dbReference>
<gene>
    <name evidence="1" type="ORF">TSUD_374510</name>
</gene>